<dbReference type="Proteomes" id="UP000479190">
    <property type="component" value="Unassembled WGS sequence"/>
</dbReference>
<feature type="region of interest" description="Disordered" evidence="1">
    <location>
        <begin position="128"/>
        <end position="153"/>
    </location>
</feature>
<name>A0A6H5IMN4_9HYME</name>
<accession>A0A6H5IMN4</accession>
<dbReference type="EMBL" id="CADCXV010000829">
    <property type="protein sequence ID" value="CAB0036800.1"/>
    <property type="molecule type" value="Genomic_DNA"/>
</dbReference>
<proteinExistence type="predicted"/>
<organism evidence="2 3">
    <name type="scientific">Trichogramma brassicae</name>
    <dbReference type="NCBI Taxonomy" id="86971"/>
    <lineage>
        <taxon>Eukaryota</taxon>
        <taxon>Metazoa</taxon>
        <taxon>Ecdysozoa</taxon>
        <taxon>Arthropoda</taxon>
        <taxon>Hexapoda</taxon>
        <taxon>Insecta</taxon>
        <taxon>Pterygota</taxon>
        <taxon>Neoptera</taxon>
        <taxon>Endopterygota</taxon>
        <taxon>Hymenoptera</taxon>
        <taxon>Apocrita</taxon>
        <taxon>Proctotrupomorpha</taxon>
        <taxon>Chalcidoidea</taxon>
        <taxon>Trichogrammatidae</taxon>
        <taxon>Trichogramma</taxon>
    </lineage>
</organism>
<evidence type="ECO:0000313" key="2">
    <source>
        <dbReference type="EMBL" id="CAB0036800.1"/>
    </source>
</evidence>
<keyword evidence="3" id="KW-1185">Reference proteome</keyword>
<sequence length="402" mass="44505">MKCMIFPREFINCPRGIDVLSTLFPRCFHAVSTLFPRYFHAISTLFPRYFHLRSASIPHLLQVQPRDHEPIVTKRKRHGRDFAKRTRVASYYEKEQQATHRGRAPRSLAPAARAEYFASTRVKSAAMCDGQQDQQAPSPADHGRMKSRTKSGSVLAIPTKIGSSPEMIAAAITRKILGAPLLTTKDSPLPTPADFATGSYEKKWTHIKGLVSGLAVFIEGKGNLHNEVVRYTASLVQPFSALSKAKKRLESARPPTTGQGGLHVSNILGQCNCSTRTTTMSETKTFLYSSTIVVIASVIRQQQHLDLCARKLLKPRPAQRRVHYRPDGIVIKAKDATTYADILRTLKSDPTLQQSVGSSVQNIRRGAAGALVLQLKKNVDNASTLGAELDKALGEFEFEFEI</sequence>
<gene>
    <name evidence="2" type="ORF">TBRA_LOCUS8648</name>
</gene>
<evidence type="ECO:0000313" key="3">
    <source>
        <dbReference type="Proteomes" id="UP000479190"/>
    </source>
</evidence>
<evidence type="ECO:0000256" key="1">
    <source>
        <dbReference type="SAM" id="MobiDB-lite"/>
    </source>
</evidence>
<dbReference type="AlphaFoldDB" id="A0A6H5IMN4"/>
<reference evidence="2 3" key="1">
    <citation type="submission" date="2020-02" db="EMBL/GenBank/DDBJ databases">
        <authorList>
            <person name="Ferguson B K."/>
        </authorList>
    </citation>
    <scope>NUCLEOTIDE SEQUENCE [LARGE SCALE GENOMIC DNA]</scope>
</reference>
<protein>
    <submittedName>
        <fullName evidence="2">Uncharacterized protein</fullName>
    </submittedName>
</protein>